<keyword evidence="3" id="KW-1133">Transmembrane helix</keyword>
<evidence type="ECO:0000256" key="2">
    <source>
        <dbReference type="SAM" id="MobiDB-lite"/>
    </source>
</evidence>
<keyword evidence="3" id="KW-0472">Membrane</keyword>
<sequence>MGKKREIAGNVVIWTAKKLWLGLAVFLVLFAVLLSVLRYSLPYLDNKKPLLEDYINQQYGVALSIGTLKADWLQSGPSIVLEDVRLRSNAQSPIALNVDNIDIELNFWQSLSTAQLSSKQFNLDGVALTVDTTRLSGDEQQAQFPVIDALNDLFLEQLERFSLRNGVVTLLKQETEQVIEISELSWLNRDGQHRGAGAFRVQELASNAATFLIDLQGGKDNLRGTLYAKAEDVDISPWVSGMLQTRRPLKESRANLEAWAEVENSKISAVFTQLHDSRLTWGGQDNVTVSTGIQDGSFQALPRNNNWYFRVDQLEVVSNNQRLVTDLVGRWSPDNGLIINTIKPTPVNPFLVLLPLFTDDTADDDVRELAPTGQLATLQMRADQSGLALTAKLLGVSWQQHNGIPGLQKLDIDINWANAQGAVQVQSRDTMLLTDTLLPENIGLNQLDATIYVYPLQSDGQQNWMLSYDDLVLDTALATVTQSLRLNLSDADLSLLTTVSDMPVENAKKLFPASLMGENTTAYLNRALTGAGEVSETRILWHGNPGDFPFNANRGIFQAFTSLHDTDFAFSDAWPALNNMNMALQFENDGLTMIAPDASLADIELTDVTASIIPLTGSADLNIAAGGRGTGEQLAALMMQSSLSASLGNVLSEEVQISGPISTDLTLTIPLNDANVVAKGTASLKGNVVKLPRLKMTLEDARGKIAFLNENINTESLQAWLLGQPVSLALTGGKTDDGYGVDIGANGQWDVAALSERFSDTLSSYLSGSSDWQANVSVQLPEDGFSYNASITSTLENVQSGLPAPFNKPADAVKRFAISSVGDEKASTIKALFGDDVAFDGILPHQEMQFSRAHLALGKSDFTGRGIGLSVSANLPRIDAGSWYTVIDELIGQQQEVNDEQRALFAVPQRLFINTDELIVAGQTLTNVDITAKQNSNNWLLDIDTTQARANVSIYEDFLKRGIRIEADYINLPTWTASDPAETAPAVKWSAETLPPVYAFCQQCTLLGNALGQVTLDVVRGDSGMVIRQLSTSNKHTQVNASGNWNTQTQTTTLNGTLKSDDVGRMLQDLNVNSGIKDSAASIAFTLGWPDSPMDFSLEKLNGDINWRLTDGYLSELSDKGSRIFTLFSLNSLVRKLSLDFRDVFAKGFFYDDMSGTLSIADGRATTDDTIIDGGAGEITIKGVTNLAAQKLNYDVSFTPNVTGNLPVLVYFLASPPTALAALAIDQVLTSAKVISNVNYKVTGTWDNPEFIEVGRDSKEVTLPARQKNDKEKPAPLSKPDLERLNLEVQDG</sequence>
<evidence type="ECO:0000313" key="5">
    <source>
        <dbReference type="EMBL" id="MBD3586446.1"/>
    </source>
</evidence>
<dbReference type="NCBIfam" id="TIGR02099">
    <property type="entry name" value="YhdP family protein"/>
    <property type="match status" value="1"/>
</dbReference>
<gene>
    <name evidence="5" type="ORF">HHX48_11925</name>
</gene>
<feature type="transmembrane region" description="Helical" evidence="3">
    <location>
        <begin position="20"/>
        <end position="41"/>
    </location>
</feature>
<organism evidence="5 6">
    <name type="scientific">Salinimonas profundi</name>
    <dbReference type="NCBI Taxonomy" id="2729140"/>
    <lineage>
        <taxon>Bacteria</taxon>
        <taxon>Pseudomonadati</taxon>
        <taxon>Pseudomonadota</taxon>
        <taxon>Gammaproteobacteria</taxon>
        <taxon>Alteromonadales</taxon>
        <taxon>Alteromonadaceae</taxon>
        <taxon>Alteromonas/Salinimonas group</taxon>
        <taxon>Salinimonas</taxon>
    </lineage>
</organism>
<dbReference type="PANTHER" id="PTHR38690:SF1">
    <property type="entry name" value="PROTEASE"/>
    <property type="match status" value="1"/>
</dbReference>
<comment type="caution">
    <text evidence="5">The sequence shown here is derived from an EMBL/GenBank/DDBJ whole genome shotgun (WGS) entry which is preliminary data.</text>
</comment>
<keyword evidence="1" id="KW-0175">Coiled coil</keyword>
<dbReference type="Pfam" id="PF13116">
    <property type="entry name" value="YhdP"/>
    <property type="match status" value="1"/>
</dbReference>
<feature type="compositionally biased region" description="Basic and acidic residues" evidence="2">
    <location>
        <begin position="1267"/>
        <end position="1286"/>
    </location>
</feature>
<keyword evidence="3" id="KW-0812">Transmembrane</keyword>
<dbReference type="PANTHER" id="PTHR38690">
    <property type="entry name" value="PROTEASE-RELATED"/>
    <property type="match status" value="1"/>
</dbReference>
<reference evidence="5 6" key="1">
    <citation type="submission" date="2020-04" db="EMBL/GenBank/DDBJ databases">
        <title>Salinimonas sp. HHU 13199.</title>
        <authorList>
            <person name="Cui X."/>
            <person name="Zhang D."/>
        </authorList>
    </citation>
    <scope>NUCLEOTIDE SEQUENCE [LARGE SCALE GENOMIC DNA]</scope>
    <source>
        <strain evidence="5 6">HHU 13199</strain>
    </source>
</reference>
<keyword evidence="6" id="KW-1185">Reference proteome</keyword>
<dbReference type="Proteomes" id="UP000624419">
    <property type="component" value="Unassembled WGS sequence"/>
</dbReference>
<feature type="coiled-coil region" evidence="1">
    <location>
        <begin position="691"/>
        <end position="718"/>
    </location>
</feature>
<evidence type="ECO:0000256" key="3">
    <source>
        <dbReference type="SAM" id="Phobius"/>
    </source>
</evidence>
<evidence type="ECO:0000259" key="4">
    <source>
        <dbReference type="Pfam" id="PF13116"/>
    </source>
</evidence>
<feature type="region of interest" description="Disordered" evidence="2">
    <location>
        <begin position="1262"/>
        <end position="1292"/>
    </location>
</feature>
<dbReference type="InterPro" id="IPR011836">
    <property type="entry name" value="YhdP"/>
</dbReference>
<name>A0ABR8LN39_9ALTE</name>
<feature type="domain" description="YhdP central" evidence="4">
    <location>
        <begin position="15"/>
        <end position="1250"/>
    </location>
</feature>
<evidence type="ECO:0000313" key="6">
    <source>
        <dbReference type="Proteomes" id="UP000624419"/>
    </source>
</evidence>
<proteinExistence type="predicted"/>
<protein>
    <submittedName>
        <fullName evidence="5">TIGR02099 family protein</fullName>
    </submittedName>
</protein>
<dbReference type="EMBL" id="JABBXD010000006">
    <property type="protein sequence ID" value="MBD3586446.1"/>
    <property type="molecule type" value="Genomic_DNA"/>
</dbReference>
<dbReference type="RefSeq" id="WP_191025380.1">
    <property type="nucleotide sequence ID" value="NZ_JABBXD010000006.1"/>
</dbReference>
<dbReference type="InterPro" id="IPR025263">
    <property type="entry name" value="YhdP_central"/>
</dbReference>
<accession>A0ABR8LN39</accession>
<evidence type="ECO:0000256" key="1">
    <source>
        <dbReference type="SAM" id="Coils"/>
    </source>
</evidence>